<keyword evidence="5 10" id="KW-0223">Dioxygenase</keyword>
<evidence type="ECO:0000256" key="7">
    <source>
        <dbReference type="ARBA" id="ARBA00023004"/>
    </source>
</evidence>
<dbReference type="GO" id="GO:0016787">
    <property type="term" value="F:hydrolase activity"/>
    <property type="evidence" value="ECO:0007669"/>
    <property type="project" value="UniProtKB-ARBA"/>
</dbReference>
<dbReference type="KEGG" id="enn:FRE64_00600"/>
<gene>
    <name evidence="10" type="ORF">FRE64_00600</name>
</gene>
<evidence type="ECO:0000313" key="10">
    <source>
        <dbReference type="EMBL" id="QDZ38574.1"/>
    </source>
</evidence>
<keyword evidence="2" id="KW-0479">Metal-binding</keyword>
<dbReference type="GO" id="GO:0140097">
    <property type="term" value="F:catalytic activity, acting on DNA"/>
    <property type="evidence" value="ECO:0007669"/>
    <property type="project" value="UniProtKB-ARBA"/>
</dbReference>
<accession>A0A5B8NHZ4</accession>
<dbReference type="PANTHER" id="PTHR31212">
    <property type="entry name" value="ALPHA-KETOGLUTARATE-DEPENDENT DIOXYGENASE ALKB HOMOLOG 3"/>
    <property type="match status" value="1"/>
</dbReference>
<dbReference type="SUPFAM" id="SSF51197">
    <property type="entry name" value="Clavaminate synthase-like"/>
    <property type="match status" value="1"/>
</dbReference>
<dbReference type="Gene3D" id="2.60.120.590">
    <property type="entry name" value="Alpha-ketoglutarate-dependent dioxygenase AlkB-like"/>
    <property type="match status" value="1"/>
</dbReference>
<dbReference type="InterPro" id="IPR005123">
    <property type="entry name" value="Oxoglu/Fe-dep_dioxygenase_dom"/>
</dbReference>
<evidence type="ECO:0000259" key="9">
    <source>
        <dbReference type="PROSITE" id="PS51471"/>
    </source>
</evidence>
<dbReference type="Proteomes" id="UP000318453">
    <property type="component" value="Chromosome"/>
</dbReference>
<evidence type="ECO:0000256" key="6">
    <source>
        <dbReference type="ARBA" id="ARBA00023002"/>
    </source>
</evidence>
<comment type="cofactor">
    <cofactor evidence="1">
        <name>Fe(2+)</name>
        <dbReference type="ChEBI" id="CHEBI:29033"/>
    </cofactor>
</comment>
<dbReference type="GO" id="GO:0016705">
    <property type="term" value="F:oxidoreductase activity, acting on paired donors, with incorporation or reduction of molecular oxygen"/>
    <property type="evidence" value="ECO:0007669"/>
    <property type="project" value="UniProtKB-ARBA"/>
</dbReference>
<evidence type="ECO:0000313" key="11">
    <source>
        <dbReference type="Proteomes" id="UP000318453"/>
    </source>
</evidence>
<dbReference type="PANTHER" id="PTHR31212:SF4">
    <property type="entry name" value="ALPHA-KETOGLUTARATE-DEPENDENT DIOXYGENASE ALKB HOMOLOG 3"/>
    <property type="match status" value="1"/>
</dbReference>
<dbReference type="PROSITE" id="PS51471">
    <property type="entry name" value="FE2OG_OXY"/>
    <property type="match status" value="1"/>
</dbReference>
<evidence type="ECO:0000256" key="8">
    <source>
        <dbReference type="ARBA" id="ARBA00023204"/>
    </source>
</evidence>
<feature type="domain" description="Fe2OG dioxygenase" evidence="9">
    <location>
        <begin position="104"/>
        <end position="203"/>
    </location>
</feature>
<keyword evidence="7" id="KW-0408">Iron</keyword>
<dbReference type="FunFam" id="2.60.120.590:FF:000004">
    <property type="entry name" value="DNA oxidative demethylase ALKBH2"/>
    <property type="match status" value="1"/>
</dbReference>
<keyword evidence="8" id="KW-0234">DNA repair</keyword>
<dbReference type="Pfam" id="PF13532">
    <property type="entry name" value="2OG-FeII_Oxy_2"/>
    <property type="match status" value="1"/>
</dbReference>
<dbReference type="InterPro" id="IPR032854">
    <property type="entry name" value="ALKBH3"/>
</dbReference>
<dbReference type="GO" id="GO:0046872">
    <property type="term" value="F:metal ion binding"/>
    <property type="evidence" value="ECO:0007669"/>
    <property type="project" value="UniProtKB-KW"/>
</dbReference>
<dbReference type="InterPro" id="IPR037151">
    <property type="entry name" value="AlkB-like_sf"/>
</dbReference>
<proteinExistence type="predicted"/>
<keyword evidence="6" id="KW-0560">Oxidoreductase</keyword>
<evidence type="ECO:0000256" key="5">
    <source>
        <dbReference type="ARBA" id="ARBA00022964"/>
    </source>
</evidence>
<evidence type="ECO:0000256" key="4">
    <source>
        <dbReference type="ARBA" id="ARBA00022842"/>
    </source>
</evidence>
<protein>
    <submittedName>
        <fullName evidence="10">Alpha-ketoglutarate-dependent dioxygenase AlkB</fullName>
    </submittedName>
</protein>
<dbReference type="InterPro" id="IPR027450">
    <property type="entry name" value="AlkB-like"/>
</dbReference>
<keyword evidence="11" id="KW-1185">Reference proteome</keyword>
<evidence type="ECO:0000256" key="2">
    <source>
        <dbReference type="ARBA" id="ARBA00022723"/>
    </source>
</evidence>
<dbReference type="GO" id="GO:0051213">
    <property type="term" value="F:dioxygenase activity"/>
    <property type="evidence" value="ECO:0007669"/>
    <property type="project" value="UniProtKB-KW"/>
</dbReference>
<organism evidence="10 11">
    <name type="scientific">Euhalothece natronophila Z-M001</name>
    <dbReference type="NCBI Taxonomy" id="522448"/>
    <lineage>
        <taxon>Bacteria</taxon>
        <taxon>Bacillati</taxon>
        <taxon>Cyanobacteriota</taxon>
        <taxon>Cyanophyceae</taxon>
        <taxon>Oscillatoriophycideae</taxon>
        <taxon>Chroococcales</taxon>
        <taxon>Halothecacae</taxon>
        <taxon>Halothece cluster</taxon>
        <taxon>Euhalothece</taxon>
    </lineage>
</organism>
<sequence length="203" mass="24005">MSEQLTIFSQEEKLNLPHSDIKIYRNFFDAKTSDYFFSQLEKEINWKQEYIKLYGKENPVPRLTAWYGDKGYSYTYSGITMNPEPWTNSLLEIKHKIETIAQVNFNSVLLNLYRDGNDGVAWHSDDEPELGKHPIIGSVSLGGERRFSFKYRDKSNPERHDINLKHGDFLLMQGETQQYWYHQIPKTKKSVLPRINLTFRVIY</sequence>
<evidence type="ECO:0000256" key="1">
    <source>
        <dbReference type="ARBA" id="ARBA00001954"/>
    </source>
</evidence>
<name>A0A5B8NHZ4_9CHRO</name>
<dbReference type="RefSeq" id="WP_146294185.1">
    <property type="nucleotide sequence ID" value="NZ_CP042326.1"/>
</dbReference>
<evidence type="ECO:0000256" key="3">
    <source>
        <dbReference type="ARBA" id="ARBA00022763"/>
    </source>
</evidence>
<keyword evidence="3" id="KW-0227">DNA damage</keyword>
<reference evidence="10" key="1">
    <citation type="submission" date="2019-08" db="EMBL/GenBank/DDBJ databases">
        <title>Carotenoids and Carotenoid Binding Proteins in the Halophilic Cyanobacterium Euhalothece sp. ZM00.</title>
        <authorList>
            <person name="Cho S.M."/>
            <person name="Song J.Y."/>
            <person name="Park Y.-I."/>
        </authorList>
    </citation>
    <scope>NUCLEOTIDE SEQUENCE [LARGE SCALE GENOMIC DNA]</scope>
    <source>
        <strain evidence="10">Z-M001</strain>
    </source>
</reference>
<dbReference type="EMBL" id="CP042326">
    <property type="protein sequence ID" value="QDZ38574.1"/>
    <property type="molecule type" value="Genomic_DNA"/>
</dbReference>
<dbReference type="AlphaFoldDB" id="A0A5B8NHZ4"/>
<dbReference type="GO" id="GO:0032451">
    <property type="term" value="F:demethylase activity"/>
    <property type="evidence" value="ECO:0007669"/>
    <property type="project" value="UniProtKB-ARBA"/>
</dbReference>
<dbReference type="OrthoDB" id="190276at2"/>
<keyword evidence="4" id="KW-0460">Magnesium</keyword>
<dbReference type="GO" id="GO:0006307">
    <property type="term" value="P:DNA alkylation repair"/>
    <property type="evidence" value="ECO:0007669"/>
    <property type="project" value="InterPro"/>
</dbReference>